<gene>
    <name evidence="2" type="ORF">S01H4_34756</name>
</gene>
<comment type="caution">
    <text evidence="2">The sequence shown here is derived from an EMBL/GenBank/DDBJ whole genome shotgun (WGS) entry which is preliminary data.</text>
</comment>
<name>X1BS43_9ZZZZ</name>
<evidence type="ECO:0000256" key="1">
    <source>
        <dbReference type="SAM" id="MobiDB-lite"/>
    </source>
</evidence>
<feature type="region of interest" description="Disordered" evidence="1">
    <location>
        <begin position="1"/>
        <end position="24"/>
    </location>
</feature>
<feature type="non-terminal residue" evidence="2">
    <location>
        <position position="1"/>
    </location>
</feature>
<reference evidence="2" key="1">
    <citation type="journal article" date="2014" name="Front. Microbiol.">
        <title>High frequency of phylogenetically diverse reductive dehalogenase-homologous genes in deep subseafloor sedimentary metagenomes.</title>
        <authorList>
            <person name="Kawai M."/>
            <person name="Futagami T."/>
            <person name="Toyoda A."/>
            <person name="Takaki Y."/>
            <person name="Nishi S."/>
            <person name="Hori S."/>
            <person name="Arai W."/>
            <person name="Tsubouchi T."/>
            <person name="Morono Y."/>
            <person name="Uchiyama I."/>
            <person name="Ito T."/>
            <person name="Fujiyama A."/>
            <person name="Inagaki F."/>
            <person name="Takami H."/>
        </authorList>
    </citation>
    <scope>NUCLEOTIDE SEQUENCE</scope>
    <source>
        <strain evidence="2">Expedition CK06-06</strain>
    </source>
</reference>
<dbReference type="AlphaFoldDB" id="X1BS43"/>
<protein>
    <submittedName>
        <fullName evidence="2">Uncharacterized protein</fullName>
    </submittedName>
</protein>
<sequence length="38" mass="4156">AGSPTLQKHGGQARQRVNPGSVDNRLSGQFHMFWGFEG</sequence>
<proteinExistence type="predicted"/>
<organism evidence="2">
    <name type="scientific">marine sediment metagenome</name>
    <dbReference type="NCBI Taxonomy" id="412755"/>
    <lineage>
        <taxon>unclassified sequences</taxon>
        <taxon>metagenomes</taxon>
        <taxon>ecological metagenomes</taxon>
    </lineage>
</organism>
<dbReference type="EMBL" id="BART01018406">
    <property type="protein sequence ID" value="GAG74961.1"/>
    <property type="molecule type" value="Genomic_DNA"/>
</dbReference>
<evidence type="ECO:0000313" key="2">
    <source>
        <dbReference type="EMBL" id="GAG74961.1"/>
    </source>
</evidence>
<accession>X1BS43</accession>